<protein>
    <submittedName>
        <fullName evidence="8">MFS transporter</fullName>
    </submittedName>
</protein>
<dbReference type="PANTHER" id="PTHR43791">
    <property type="entry name" value="PERMEASE-RELATED"/>
    <property type="match status" value="1"/>
</dbReference>
<feature type="transmembrane region" description="Helical" evidence="6">
    <location>
        <begin position="398"/>
        <end position="417"/>
    </location>
</feature>
<dbReference type="EMBL" id="JBHUIY010000011">
    <property type="protein sequence ID" value="MFD2233672.1"/>
    <property type="molecule type" value="Genomic_DNA"/>
</dbReference>
<dbReference type="Gene3D" id="1.20.1250.20">
    <property type="entry name" value="MFS general substrate transporter like domains"/>
    <property type="match status" value="2"/>
</dbReference>
<feature type="transmembrane region" description="Helical" evidence="6">
    <location>
        <begin position="241"/>
        <end position="262"/>
    </location>
</feature>
<evidence type="ECO:0000256" key="1">
    <source>
        <dbReference type="ARBA" id="ARBA00004141"/>
    </source>
</evidence>
<feature type="transmembrane region" description="Helical" evidence="6">
    <location>
        <begin position="46"/>
        <end position="67"/>
    </location>
</feature>
<dbReference type="Proteomes" id="UP001597296">
    <property type="component" value="Unassembled WGS sequence"/>
</dbReference>
<dbReference type="PROSITE" id="PS50850">
    <property type="entry name" value="MFS"/>
    <property type="match status" value="1"/>
</dbReference>
<dbReference type="RefSeq" id="WP_377315521.1">
    <property type="nucleotide sequence ID" value="NZ_JBHUIY010000011.1"/>
</dbReference>
<gene>
    <name evidence="8" type="ORF">ACFSNB_07640</name>
</gene>
<comment type="subcellular location">
    <subcellularLocation>
        <location evidence="1">Membrane</location>
        <topology evidence="1">Multi-pass membrane protein</topology>
    </subcellularLocation>
</comment>
<keyword evidence="3 6" id="KW-0812">Transmembrane</keyword>
<dbReference type="Pfam" id="PF07690">
    <property type="entry name" value="MFS_1"/>
    <property type="match status" value="1"/>
</dbReference>
<dbReference type="InterPro" id="IPR036259">
    <property type="entry name" value="MFS_trans_sf"/>
</dbReference>
<dbReference type="InterPro" id="IPR020846">
    <property type="entry name" value="MFS_dom"/>
</dbReference>
<reference evidence="9" key="1">
    <citation type="journal article" date="2019" name="Int. J. Syst. Evol. Microbiol.">
        <title>The Global Catalogue of Microorganisms (GCM) 10K type strain sequencing project: providing services to taxonomists for standard genome sequencing and annotation.</title>
        <authorList>
            <consortium name="The Broad Institute Genomics Platform"/>
            <consortium name="The Broad Institute Genome Sequencing Center for Infectious Disease"/>
            <person name="Wu L."/>
            <person name="Ma J."/>
        </authorList>
    </citation>
    <scope>NUCLEOTIDE SEQUENCE [LARGE SCALE GENOMIC DNA]</scope>
    <source>
        <strain evidence="9">KCTC 15012</strain>
    </source>
</reference>
<evidence type="ECO:0000256" key="3">
    <source>
        <dbReference type="ARBA" id="ARBA00022692"/>
    </source>
</evidence>
<keyword evidence="9" id="KW-1185">Reference proteome</keyword>
<feature type="transmembrane region" description="Helical" evidence="6">
    <location>
        <begin position="83"/>
        <end position="102"/>
    </location>
</feature>
<evidence type="ECO:0000313" key="9">
    <source>
        <dbReference type="Proteomes" id="UP001597296"/>
    </source>
</evidence>
<feature type="transmembrane region" description="Helical" evidence="6">
    <location>
        <begin position="176"/>
        <end position="198"/>
    </location>
</feature>
<evidence type="ECO:0000256" key="6">
    <source>
        <dbReference type="SAM" id="Phobius"/>
    </source>
</evidence>
<organism evidence="8 9">
    <name type="scientific">Phaeospirillum tilakii</name>
    <dbReference type="NCBI Taxonomy" id="741673"/>
    <lineage>
        <taxon>Bacteria</taxon>
        <taxon>Pseudomonadati</taxon>
        <taxon>Pseudomonadota</taxon>
        <taxon>Alphaproteobacteria</taxon>
        <taxon>Rhodospirillales</taxon>
        <taxon>Rhodospirillaceae</taxon>
        <taxon>Phaeospirillum</taxon>
    </lineage>
</organism>
<feature type="transmembrane region" description="Helical" evidence="6">
    <location>
        <begin position="307"/>
        <end position="325"/>
    </location>
</feature>
<feature type="transmembrane region" description="Helical" evidence="6">
    <location>
        <begin position="358"/>
        <end position="378"/>
    </location>
</feature>
<keyword evidence="5 6" id="KW-0472">Membrane</keyword>
<feature type="domain" description="Major facilitator superfamily (MFS) profile" evidence="7">
    <location>
        <begin position="17"/>
        <end position="420"/>
    </location>
</feature>
<keyword evidence="2" id="KW-0813">Transport</keyword>
<feature type="transmembrane region" description="Helical" evidence="6">
    <location>
        <begin position="331"/>
        <end position="351"/>
    </location>
</feature>
<comment type="caution">
    <text evidence="8">The sequence shown here is derived from an EMBL/GenBank/DDBJ whole genome shotgun (WGS) entry which is preliminary data.</text>
</comment>
<feature type="transmembrane region" description="Helical" evidence="6">
    <location>
        <begin position="274"/>
        <end position="295"/>
    </location>
</feature>
<dbReference type="InterPro" id="IPR011701">
    <property type="entry name" value="MFS"/>
</dbReference>
<sequence>MDAPEVAATYAKVDRRIIPFLFLCYILAYLDRVNIGFAKLQMAQDLALGDAAFALGAGIFFLGYFCFEVPSNLLLRRFGARRWIARIMVSWGLVSAATLFVTNEAEFYAMRFILGLTEAGFFPGVIYYLTLWYPSERRATRLSWFVSAVALAGVIGNPLSGLIMDLCSGLGGLAGWQWLFLLEGLPSVAVGIWVLFYLDSSIAEARWLSPAERALLAGRIAAEERDKPATRLSDAFKCGKVYALCAVYFTLTLGLYGIAFWLPTTIKALGVSGYLQIGLVSALPYGVAVLGMLLICRHSDRTGERRWHYAFTMGLGALGLVLSGLCADQPVLAILFLSLGTLGTIGAMPLFWPIPAAFLGGTAAAAGIGIINSIGNLGGYVGPNLPIWARRFSDSPQVALDLIALALLAGVALLLAIPRR</sequence>
<feature type="transmembrane region" description="Helical" evidence="6">
    <location>
        <begin position="142"/>
        <end position="164"/>
    </location>
</feature>
<dbReference type="PANTHER" id="PTHR43791:SF36">
    <property type="entry name" value="TRANSPORTER, PUTATIVE (AFU_ORTHOLOGUE AFUA_6G08340)-RELATED"/>
    <property type="match status" value="1"/>
</dbReference>
<feature type="transmembrane region" description="Helical" evidence="6">
    <location>
        <begin position="108"/>
        <end position="130"/>
    </location>
</feature>
<proteinExistence type="predicted"/>
<dbReference type="SUPFAM" id="SSF103473">
    <property type="entry name" value="MFS general substrate transporter"/>
    <property type="match status" value="1"/>
</dbReference>
<evidence type="ECO:0000256" key="5">
    <source>
        <dbReference type="ARBA" id="ARBA00023136"/>
    </source>
</evidence>
<dbReference type="CDD" id="cd17319">
    <property type="entry name" value="MFS_ExuT_GudP_like"/>
    <property type="match status" value="1"/>
</dbReference>
<evidence type="ECO:0000259" key="7">
    <source>
        <dbReference type="PROSITE" id="PS50850"/>
    </source>
</evidence>
<evidence type="ECO:0000256" key="2">
    <source>
        <dbReference type="ARBA" id="ARBA00022448"/>
    </source>
</evidence>
<accession>A0ABW5CCF2</accession>
<keyword evidence="4 6" id="KW-1133">Transmembrane helix</keyword>
<feature type="transmembrane region" description="Helical" evidence="6">
    <location>
        <begin position="20"/>
        <end position="40"/>
    </location>
</feature>
<evidence type="ECO:0000313" key="8">
    <source>
        <dbReference type="EMBL" id="MFD2233672.1"/>
    </source>
</evidence>
<evidence type="ECO:0000256" key="4">
    <source>
        <dbReference type="ARBA" id="ARBA00022989"/>
    </source>
</evidence>
<name>A0ABW5CCF2_9PROT</name>